<feature type="region of interest" description="Disordered" evidence="1">
    <location>
        <begin position="62"/>
        <end position="82"/>
    </location>
</feature>
<keyword evidence="3" id="KW-1185">Reference proteome</keyword>
<feature type="compositionally biased region" description="Low complexity" evidence="1">
    <location>
        <begin position="119"/>
        <end position="138"/>
    </location>
</feature>
<evidence type="ECO:0000313" key="2">
    <source>
        <dbReference type="EMBL" id="VTJ52533.1"/>
    </source>
</evidence>
<feature type="region of interest" description="Disordered" evidence="1">
    <location>
        <begin position="107"/>
        <end position="150"/>
    </location>
</feature>
<reference evidence="2" key="1">
    <citation type="submission" date="2019-04" db="EMBL/GenBank/DDBJ databases">
        <authorList>
            <person name="Alioto T."/>
            <person name="Alioto T."/>
        </authorList>
    </citation>
    <scope>NUCLEOTIDE SEQUENCE [LARGE SCALE GENOMIC DNA]</scope>
</reference>
<evidence type="ECO:0000256" key="1">
    <source>
        <dbReference type="SAM" id="MobiDB-lite"/>
    </source>
</evidence>
<proteinExistence type="predicted"/>
<organism evidence="2 3">
    <name type="scientific">Marmota monax</name>
    <name type="common">Woodchuck</name>
    <dbReference type="NCBI Taxonomy" id="9995"/>
    <lineage>
        <taxon>Eukaryota</taxon>
        <taxon>Metazoa</taxon>
        <taxon>Chordata</taxon>
        <taxon>Craniata</taxon>
        <taxon>Vertebrata</taxon>
        <taxon>Euteleostomi</taxon>
        <taxon>Mammalia</taxon>
        <taxon>Eutheria</taxon>
        <taxon>Euarchontoglires</taxon>
        <taxon>Glires</taxon>
        <taxon>Rodentia</taxon>
        <taxon>Sciuromorpha</taxon>
        <taxon>Sciuridae</taxon>
        <taxon>Xerinae</taxon>
        <taxon>Marmotini</taxon>
        <taxon>Marmota</taxon>
    </lineage>
</organism>
<dbReference type="AlphaFoldDB" id="A0A5E4A5I4"/>
<dbReference type="EMBL" id="CABDUW010000019">
    <property type="protein sequence ID" value="VTJ52533.1"/>
    <property type="molecule type" value="Genomic_DNA"/>
</dbReference>
<name>A0A5E4A5I4_MARMO</name>
<evidence type="ECO:0000313" key="3">
    <source>
        <dbReference type="Proteomes" id="UP000335636"/>
    </source>
</evidence>
<gene>
    <name evidence="2" type="ORF">MONAX_5E013842</name>
</gene>
<comment type="caution">
    <text evidence="2">The sequence shown here is derived from an EMBL/GenBank/DDBJ whole genome shotgun (WGS) entry which is preliminary data.</text>
</comment>
<dbReference type="Proteomes" id="UP000335636">
    <property type="component" value="Unassembled WGS sequence"/>
</dbReference>
<protein>
    <submittedName>
        <fullName evidence="2">Uncharacterized protein</fullName>
    </submittedName>
</protein>
<sequence>MPPGRAAGTGIDEVIYVFLASEEGLSPRQREPSSLHTTWPPVPLCPLPAPGRQAFCPRRPQVPAAGRRHVGPRVELGRGSGGLEEGLRRASLLSWKPCPANQNVTTLAPGLPQPPTPSPASQTLTCHLPSSEPSHLSHWTPESSGAGGGSGHGRFWPGVCLLDGWGY</sequence>
<accession>A0A5E4A5I4</accession>